<dbReference type="GeneID" id="72065127"/>
<name>A0A9Q8V9E0_9HYPO</name>
<feature type="region of interest" description="Disordered" evidence="1">
    <location>
        <begin position="80"/>
        <end position="131"/>
    </location>
</feature>
<evidence type="ECO:0000256" key="1">
    <source>
        <dbReference type="SAM" id="MobiDB-lite"/>
    </source>
</evidence>
<feature type="compositionally biased region" description="Basic and acidic residues" evidence="1">
    <location>
        <begin position="107"/>
        <end position="119"/>
    </location>
</feature>
<keyword evidence="2" id="KW-0472">Membrane</keyword>
<reference evidence="3" key="1">
    <citation type="submission" date="2021-11" db="EMBL/GenBank/DDBJ databases">
        <title>Purpureocillium_takamizusanense_genome.</title>
        <authorList>
            <person name="Nguyen N.-H."/>
        </authorList>
    </citation>
    <scope>NUCLEOTIDE SEQUENCE</scope>
    <source>
        <strain evidence="3">PT3</strain>
    </source>
</reference>
<evidence type="ECO:0000313" key="4">
    <source>
        <dbReference type="Proteomes" id="UP000829364"/>
    </source>
</evidence>
<evidence type="ECO:0000313" key="3">
    <source>
        <dbReference type="EMBL" id="UNI16759.1"/>
    </source>
</evidence>
<evidence type="ECO:0000256" key="2">
    <source>
        <dbReference type="SAM" id="Phobius"/>
    </source>
</evidence>
<dbReference type="RefSeq" id="XP_047840240.1">
    <property type="nucleotide sequence ID" value="XM_047984266.1"/>
</dbReference>
<sequence>MAPPFAVEHYPRGFTANPTFDLSRPSQDTAGAIAFITIASAIFLFILVTYIHQKCRRGTRRAPCGFSAWLSRGWDKLRGRGRTAASRRDPEHAVPYGGRSSRRRRPDGHARHQAQEHEMTYTTSTPRPGHARQQWEHQATMRAAQMHAAYMPFTPFLDAGPAHASSMYSEIPRYEDLLSEEAPQLPPPAYGSWVRPLPHCALAPPGASFSTASSSSSYGHNGGTWQWWRSNYRRPEVVLPIPNSHYSAMALASGLPPSSQSATRLSLVDSDDRWRQWRARHTERARRRDAERVAAYRRRLLGAAADGENDRYRAAAIMFY</sequence>
<accession>A0A9Q8V9E0</accession>
<organism evidence="3 4">
    <name type="scientific">Purpureocillium takamizusanense</name>
    <dbReference type="NCBI Taxonomy" id="2060973"/>
    <lineage>
        <taxon>Eukaryota</taxon>
        <taxon>Fungi</taxon>
        <taxon>Dikarya</taxon>
        <taxon>Ascomycota</taxon>
        <taxon>Pezizomycotina</taxon>
        <taxon>Sordariomycetes</taxon>
        <taxon>Hypocreomycetidae</taxon>
        <taxon>Hypocreales</taxon>
        <taxon>Ophiocordycipitaceae</taxon>
        <taxon>Purpureocillium</taxon>
    </lineage>
</organism>
<keyword evidence="2" id="KW-0812">Transmembrane</keyword>
<keyword evidence="2" id="KW-1133">Transmembrane helix</keyword>
<dbReference type="AlphaFoldDB" id="A0A9Q8V9E0"/>
<dbReference type="Proteomes" id="UP000829364">
    <property type="component" value="Chromosome 2"/>
</dbReference>
<dbReference type="KEGG" id="ptkz:JDV02_003167"/>
<dbReference type="EMBL" id="CP086355">
    <property type="protein sequence ID" value="UNI16759.1"/>
    <property type="molecule type" value="Genomic_DNA"/>
</dbReference>
<proteinExistence type="predicted"/>
<feature type="transmembrane region" description="Helical" evidence="2">
    <location>
        <begin position="30"/>
        <end position="51"/>
    </location>
</feature>
<gene>
    <name evidence="3" type="ORF">JDV02_003167</name>
</gene>
<protein>
    <submittedName>
        <fullName evidence="3">Uncharacterized protein</fullName>
    </submittedName>
</protein>
<keyword evidence="4" id="KW-1185">Reference proteome</keyword>